<dbReference type="SUPFAM" id="SSF51735">
    <property type="entry name" value="NAD(P)-binding Rossmann-fold domains"/>
    <property type="match status" value="1"/>
</dbReference>
<dbReference type="OrthoDB" id="2735536at2759"/>
<dbReference type="Gene3D" id="3.40.50.720">
    <property type="entry name" value="NAD(P)-binding Rossmann-like Domain"/>
    <property type="match status" value="1"/>
</dbReference>
<dbReference type="Proteomes" id="UP000075714">
    <property type="component" value="Unassembled WGS sequence"/>
</dbReference>
<evidence type="ECO:0000313" key="5">
    <source>
        <dbReference type="Proteomes" id="UP000075714"/>
    </source>
</evidence>
<feature type="region of interest" description="Disordered" evidence="2">
    <location>
        <begin position="1"/>
        <end position="25"/>
    </location>
</feature>
<dbReference type="EMBL" id="LSYV01000002">
    <property type="protein sequence ID" value="KXZ56329.1"/>
    <property type="molecule type" value="Genomic_DNA"/>
</dbReference>
<comment type="caution">
    <text evidence="4">The sequence shown here is derived from an EMBL/GenBank/DDBJ whole genome shotgun (WGS) entry which is preliminary data.</text>
</comment>
<reference evidence="5" key="1">
    <citation type="journal article" date="2016" name="Nat. Commun.">
        <title>The Gonium pectorale genome demonstrates co-option of cell cycle regulation during the evolution of multicellularity.</title>
        <authorList>
            <person name="Hanschen E.R."/>
            <person name="Marriage T.N."/>
            <person name="Ferris P.J."/>
            <person name="Hamaji T."/>
            <person name="Toyoda A."/>
            <person name="Fujiyama A."/>
            <person name="Neme R."/>
            <person name="Noguchi H."/>
            <person name="Minakuchi Y."/>
            <person name="Suzuki M."/>
            <person name="Kawai-Toyooka H."/>
            <person name="Smith D.R."/>
            <person name="Sparks H."/>
            <person name="Anderson J."/>
            <person name="Bakaric R."/>
            <person name="Luria V."/>
            <person name="Karger A."/>
            <person name="Kirschner M.W."/>
            <person name="Durand P.M."/>
            <person name="Michod R.E."/>
            <person name="Nozaki H."/>
            <person name="Olson B.J."/>
        </authorList>
    </citation>
    <scope>NUCLEOTIDE SEQUENCE [LARGE SCALE GENOMIC DNA]</scope>
    <source>
        <strain evidence="5">NIES-2863</strain>
    </source>
</reference>
<dbReference type="Pfam" id="PF01370">
    <property type="entry name" value="Epimerase"/>
    <property type="match status" value="1"/>
</dbReference>
<name>A0A150H2E3_GONPE</name>
<gene>
    <name evidence="4" type="ORF">GPECTOR_1g290</name>
</gene>
<evidence type="ECO:0000256" key="2">
    <source>
        <dbReference type="SAM" id="MobiDB-lite"/>
    </source>
</evidence>
<proteinExistence type="predicted"/>
<dbReference type="STRING" id="33097.A0A150H2E3"/>
<evidence type="ECO:0000256" key="1">
    <source>
        <dbReference type="ARBA" id="ARBA00023002"/>
    </source>
</evidence>
<keyword evidence="5" id="KW-1185">Reference proteome</keyword>
<evidence type="ECO:0000259" key="3">
    <source>
        <dbReference type="Pfam" id="PF01370"/>
    </source>
</evidence>
<protein>
    <recommendedName>
        <fullName evidence="3">NAD-dependent epimerase/dehydratase domain-containing protein</fullName>
    </recommendedName>
</protein>
<dbReference type="AlphaFoldDB" id="A0A150H2E3"/>
<accession>A0A150H2E3</accession>
<feature type="compositionally biased region" description="Polar residues" evidence="2">
    <location>
        <begin position="1"/>
        <end position="14"/>
    </location>
</feature>
<evidence type="ECO:0000313" key="4">
    <source>
        <dbReference type="EMBL" id="KXZ56329.1"/>
    </source>
</evidence>
<dbReference type="GO" id="GO:0016616">
    <property type="term" value="F:oxidoreductase activity, acting on the CH-OH group of donors, NAD or NADP as acceptor"/>
    <property type="evidence" value="ECO:0007669"/>
    <property type="project" value="TreeGrafter"/>
</dbReference>
<dbReference type="PANTHER" id="PTHR10366:SF852">
    <property type="entry name" value="CINNAMOYL-COA REDUCTASE CAD2"/>
    <property type="match status" value="1"/>
</dbReference>
<dbReference type="PANTHER" id="PTHR10366">
    <property type="entry name" value="NAD DEPENDENT EPIMERASE/DEHYDRATASE"/>
    <property type="match status" value="1"/>
</dbReference>
<keyword evidence="1" id="KW-0560">Oxidoreductase</keyword>
<dbReference type="InterPro" id="IPR036291">
    <property type="entry name" value="NAD(P)-bd_dom_sf"/>
</dbReference>
<dbReference type="InterPro" id="IPR050425">
    <property type="entry name" value="NAD(P)_dehydrat-like"/>
</dbReference>
<feature type="domain" description="NAD-dependent epimerase/dehydratase" evidence="3">
    <location>
        <begin position="46"/>
        <end position="262"/>
    </location>
</feature>
<dbReference type="InterPro" id="IPR001509">
    <property type="entry name" value="Epimerase_deHydtase"/>
</dbReference>
<sequence length="367" mass="39958">MKAPCTDQQETQQIDARAGSTDQPLGPLVSRVPLYDAELSAPKSRVCVTGATGYIAGPIIERLLRAGHTVHATCRFFRADLTCPGSFDAAMEGCGYVVHVAAPVILNGVRRGEGRPRIVEPMLQGVDNVIGAVNRTPSVRRVVMTSSISAICTSAGDRPRGHVYGETDWNDSASDTYMPYSYGKMLSERRAWELEAQQGRWRLVTVLPSIVFGPTVGECGGSESVQAVKDKVWPGRMYPAAPNLGTPVVDVRDVAAVHCLAMVLPHARGRYIAHAHSTSLYDATHVIASRFPGFRASLFLTPYWLVWLIGPLLGLHRDMVTALWGPPPQFDTTRTTAELGLKGWLPLSDTFADMVNDMAGKGMIRMR</sequence>
<organism evidence="4 5">
    <name type="scientific">Gonium pectorale</name>
    <name type="common">Green alga</name>
    <dbReference type="NCBI Taxonomy" id="33097"/>
    <lineage>
        <taxon>Eukaryota</taxon>
        <taxon>Viridiplantae</taxon>
        <taxon>Chlorophyta</taxon>
        <taxon>core chlorophytes</taxon>
        <taxon>Chlorophyceae</taxon>
        <taxon>CS clade</taxon>
        <taxon>Chlamydomonadales</taxon>
        <taxon>Volvocaceae</taxon>
        <taxon>Gonium</taxon>
    </lineage>
</organism>